<reference evidence="1" key="1">
    <citation type="journal article" date="2011" name="Plant Physiol.">
        <title>Comprehensive sequence analysis of 24,783 barley full-length cDNAs derived from 12 clone libraries.</title>
        <authorList>
            <person name="Matsumoto T."/>
            <person name="Tanaka T."/>
            <person name="Sakai H."/>
            <person name="Amano N."/>
            <person name="Kanamori H."/>
            <person name="Kurita K."/>
            <person name="Kikuta A."/>
            <person name="Kamiya K."/>
            <person name="Yamamoto M."/>
            <person name="Ikawa H."/>
            <person name="Fujii N."/>
            <person name="Hori K."/>
            <person name="Itoh T."/>
            <person name="Sato K."/>
        </authorList>
    </citation>
    <scope>NUCLEOTIDE SEQUENCE</scope>
    <source>
        <tissue evidence="1">Shoot and root</tissue>
    </source>
</reference>
<dbReference type="EMBL" id="AK361930">
    <property type="protein sequence ID" value="BAJ93134.1"/>
    <property type="molecule type" value="mRNA"/>
</dbReference>
<organism evidence="1">
    <name type="scientific">Hordeum vulgare subsp. vulgare</name>
    <name type="common">Domesticated barley</name>
    <dbReference type="NCBI Taxonomy" id="112509"/>
    <lineage>
        <taxon>Eukaryota</taxon>
        <taxon>Viridiplantae</taxon>
        <taxon>Streptophyta</taxon>
        <taxon>Embryophyta</taxon>
        <taxon>Tracheophyta</taxon>
        <taxon>Spermatophyta</taxon>
        <taxon>Magnoliopsida</taxon>
        <taxon>Liliopsida</taxon>
        <taxon>Poales</taxon>
        <taxon>Poaceae</taxon>
        <taxon>BOP clade</taxon>
        <taxon>Pooideae</taxon>
        <taxon>Triticodae</taxon>
        <taxon>Triticeae</taxon>
        <taxon>Hordeinae</taxon>
        <taxon>Hordeum</taxon>
    </lineage>
</organism>
<accession>F2DDG3</accession>
<proteinExistence type="evidence at transcript level"/>
<dbReference type="AlphaFoldDB" id="F2DDG3"/>
<evidence type="ECO:0000313" key="1">
    <source>
        <dbReference type="EMBL" id="BAJ93134.1"/>
    </source>
</evidence>
<sequence length="81" mass="9004">MCHVPLSESKYTRFNSPWGVHPAPSLTNNQPNGIFSTSLYEKCTPSSQGVALLCFVCTAQLEKYTSLHCSMCMEQLKFAVN</sequence>
<name>F2DDG3_HORVV</name>
<protein>
    <submittedName>
        <fullName evidence="1">Predicted protein</fullName>
    </submittedName>
</protein>